<evidence type="ECO:0000313" key="7">
    <source>
        <dbReference type="EMBL" id="QDL91749.1"/>
    </source>
</evidence>
<feature type="transmembrane region" description="Helical" evidence="5">
    <location>
        <begin position="100"/>
        <end position="122"/>
    </location>
</feature>
<dbReference type="KEGG" id="ppru:FDP22_08120"/>
<dbReference type="GO" id="GO:0061513">
    <property type="term" value="F:glucose 6-phosphate:phosphate antiporter activity"/>
    <property type="evidence" value="ECO:0007669"/>
    <property type="project" value="TreeGrafter"/>
</dbReference>
<dbReference type="PROSITE" id="PS50850">
    <property type="entry name" value="MFS"/>
    <property type="match status" value="1"/>
</dbReference>
<dbReference type="Gene3D" id="1.20.1250.20">
    <property type="entry name" value="MFS general substrate transporter like domains"/>
    <property type="match status" value="2"/>
</dbReference>
<dbReference type="Pfam" id="PF07690">
    <property type="entry name" value="MFS_1"/>
    <property type="match status" value="1"/>
</dbReference>
<protein>
    <submittedName>
        <fullName evidence="7">MFS transporter</fullName>
    </submittedName>
</protein>
<evidence type="ECO:0000256" key="1">
    <source>
        <dbReference type="ARBA" id="ARBA00004127"/>
    </source>
</evidence>
<dbReference type="InterPro" id="IPR051337">
    <property type="entry name" value="OPA_Antiporter"/>
</dbReference>
<evidence type="ECO:0000259" key="6">
    <source>
        <dbReference type="PROSITE" id="PS50850"/>
    </source>
</evidence>
<dbReference type="SUPFAM" id="SSF103473">
    <property type="entry name" value="MFS general substrate transporter"/>
    <property type="match status" value="1"/>
</dbReference>
<name>A0A5B8FYK9_9RHOB</name>
<comment type="subcellular location">
    <subcellularLocation>
        <location evidence="1">Endomembrane system</location>
        <topology evidence="1">Multi-pass membrane protein</topology>
    </subcellularLocation>
</comment>
<feature type="transmembrane region" description="Helical" evidence="5">
    <location>
        <begin position="310"/>
        <end position="335"/>
    </location>
</feature>
<feature type="transmembrane region" description="Helical" evidence="5">
    <location>
        <begin position="76"/>
        <end position="94"/>
    </location>
</feature>
<feature type="transmembrane region" description="Helical" evidence="5">
    <location>
        <begin position="261"/>
        <end position="279"/>
    </location>
</feature>
<dbReference type="PANTHER" id="PTHR43826">
    <property type="entry name" value="GLUCOSE-6-PHOSPHATE EXCHANGER SLC37A4"/>
    <property type="match status" value="1"/>
</dbReference>
<reference evidence="7 8" key="1">
    <citation type="submission" date="2019-06" db="EMBL/GenBank/DDBJ databases">
        <title>Genome sequence of Rhodobacteraceae bacterium D4M1.</title>
        <authorList>
            <person name="Cao J."/>
        </authorList>
    </citation>
    <scope>NUCLEOTIDE SEQUENCE [LARGE SCALE GENOMIC DNA]</scope>
    <source>
        <strain evidence="7 8">D4M1</strain>
    </source>
</reference>
<dbReference type="InterPro" id="IPR011701">
    <property type="entry name" value="MFS"/>
</dbReference>
<organism evidence="7 8">
    <name type="scientific">Paroceanicella profunda</name>
    <dbReference type="NCBI Taxonomy" id="2579971"/>
    <lineage>
        <taxon>Bacteria</taxon>
        <taxon>Pseudomonadati</taxon>
        <taxon>Pseudomonadota</taxon>
        <taxon>Alphaproteobacteria</taxon>
        <taxon>Rhodobacterales</taxon>
        <taxon>Paracoccaceae</taxon>
        <taxon>Paroceanicella</taxon>
    </lineage>
</organism>
<feature type="transmembrane region" description="Helical" evidence="5">
    <location>
        <begin position="347"/>
        <end position="368"/>
    </location>
</feature>
<keyword evidence="2 5" id="KW-0812">Transmembrane</keyword>
<feature type="transmembrane region" description="Helical" evidence="5">
    <location>
        <begin position="221"/>
        <end position="241"/>
    </location>
</feature>
<feature type="transmembrane region" description="Helical" evidence="5">
    <location>
        <begin position="167"/>
        <end position="187"/>
    </location>
</feature>
<dbReference type="RefSeq" id="WP_138572199.1">
    <property type="nucleotide sequence ID" value="NZ_CP040818.1"/>
</dbReference>
<gene>
    <name evidence="7" type="ORF">FDP22_08120</name>
</gene>
<keyword evidence="3 5" id="KW-1133">Transmembrane helix</keyword>
<dbReference type="GO" id="GO:0012505">
    <property type="term" value="C:endomembrane system"/>
    <property type="evidence" value="ECO:0007669"/>
    <property type="project" value="UniProtKB-SubCell"/>
</dbReference>
<dbReference type="EMBL" id="CP040818">
    <property type="protein sequence ID" value="QDL91749.1"/>
    <property type="molecule type" value="Genomic_DNA"/>
</dbReference>
<dbReference type="InterPro" id="IPR036259">
    <property type="entry name" value="MFS_trans_sf"/>
</dbReference>
<feature type="transmembrane region" description="Helical" evidence="5">
    <location>
        <begin position="46"/>
        <end position="64"/>
    </location>
</feature>
<evidence type="ECO:0000256" key="3">
    <source>
        <dbReference type="ARBA" id="ARBA00022989"/>
    </source>
</evidence>
<dbReference type="OrthoDB" id="1404228at2"/>
<proteinExistence type="predicted"/>
<feature type="transmembrane region" description="Helical" evidence="5">
    <location>
        <begin position="142"/>
        <end position="161"/>
    </location>
</feature>
<evidence type="ECO:0000256" key="2">
    <source>
        <dbReference type="ARBA" id="ARBA00022692"/>
    </source>
</evidence>
<evidence type="ECO:0000256" key="5">
    <source>
        <dbReference type="SAM" id="Phobius"/>
    </source>
</evidence>
<dbReference type="Proteomes" id="UP000305888">
    <property type="component" value="Chromosome"/>
</dbReference>
<dbReference type="GO" id="GO:0035435">
    <property type="term" value="P:phosphate ion transmembrane transport"/>
    <property type="evidence" value="ECO:0007669"/>
    <property type="project" value="TreeGrafter"/>
</dbReference>
<dbReference type="AlphaFoldDB" id="A0A5B8FYK9"/>
<dbReference type="InterPro" id="IPR020846">
    <property type="entry name" value="MFS_dom"/>
</dbReference>
<accession>A0A5B8FYK9</accession>
<sequence>MITFLRGNLRWLGAGLLLTFASAFGQTWFIALFAGEIKAAYGLTDGQWGGLYAAATLASAALLFRQGRMADDIAPGRLAPGILALFAAVAAGMALGNSVWLLAVLIFGLRFCGQGMMTHIAVTTMARWFRAHRGRAISIASLGYALAEMLLPPLVIALLAVLSWRMVWGGVALVLLLGFAPLLGWLLSQKRSPQGSSAGTEEVPGLEGRHWTRPEVLRHRLFWLLLPGMLTPGFIGTVVFFHQVHIAAVKGWEMTWLAPAYPLYAGVTLVAGLLGGAVIDRVGAARLLPVFLLPMGLGAITLGLDEGLWTWFVTLALLAVTQGTQNALWGAYLPVLYGTRHLGAVRAVASTAMVFSTAIGPGITGVLIDAGVDFPGQSVVLGLWCFAISAVFLRLALRGRAG</sequence>
<dbReference type="PANTHER" id="PTHR43826:SF3">
    <property type="entry name" value="GLUCOSE-6-PHOSPHATE EXCHANGER SLC37A4"/>
    <property type="match status" value="1"/>
</dbReference>
<evidence type="ECO:0000313" key="8">
    <source>
        <dbReference type="Proteomes" id="UP000305888"/>
    </source>
</evidence>
<feature type="transmembrane region" description="Helical" evidence="5">
    <location>
        <begin position="286"/>
        <end position="304"/>
    </location>
</feature>
<dbReference type="GO" id="GO:0016020">
    <property type="term" value="C:membrane"/>
    <property type="evidence" value="ECO:0007669"/>
    <property type="project" value="UniProtKB-ARBA"/>
</dbReference>
<evidence type="ECO:0000256" key="4">
    <source>
        <dbReference type="ARBA" id="ARBA00023136"/>
    </source>
</evidence>
<feature type="transmembrane region" description="Helical" evidence="5">
    <location>
        <begin position="12"/>
        <end position="34"/>
    </location>
</feature>
<feature type="transmembrane region" description="Helical" evidence="5">
    <location>
        <begin position="374"/>
        <end position="397"/>
    </location>
</feature>
<feature type="domain" description="Major facilitator superfamily (MFS) profile" evidence="6">
    <location>
        <begin position="1"/>
        <end position="402"/>
    </location>
</feature>
<keyword evidence="8" id="KW-1185">Reference proteome</keyword>
<keyword evidence="4 5" id="KW-0472">Membrane</keyword>